<comment type="similarity">
    <text evidence="1">Belongs to the plant acyltransferase family.</text>
</comment>
<keyword evidence="3" id="KW-0012">Acyltransferase</keyword>
<dbReference type="STRING" id="22663.A0A2I0ISG0"/>
<evidence type="ECO:0000256" key="2">
    <source>
        <dbReference type="ARBA" id="ARBA00022679"/>
    </source>
</evidence>
<evidence type="ECO:0000256" key="3">
    <source>
        <dbReference type="ARBA" id="ARBA00023315"/>
    </source>
</evidence>
<name>A0A2I0ISG0_PUNGR</name>
<dbReference type="PANTHER" id="PTHR31623:SF79">
    <property type="entry name" value="SALUTARIDINOL 7-O-ACETYLTRANSFERASE"/>
    <property type="match status" value="1"/>
</dbReference>
<dbReference type="PANTHER" id="PTHR31623">
    <property type="entry name" value="F21J9.9"/>
    <property type="match status" value="1"/>
</dbReference>
<dbReference type="AlphaFoldDB" id="A0A2I0ISG0"/>
<accession>A0A2I0ISG0</accession>
<keyword evidence="5" id="KW-1185">Reference proteome</keyword>
<sequence length="433" mass="47646">MAMKVETVSTETIRPSSPTKSNLKTFKISLLDQLAPPFYVPVVLFYSSAPSDINVSEKLKTSLSQTLSSFYPFCGRLKENASIDCSDQGALFVEARARFPLSRVLTDPDILGLQQFLPFPPYKLSSEEEVVLGVKVSFFECGGVGIGVCVSHKIADGCSVAQFLISWAEAGLGIGSSSGFGPRLDASMIFPPKVVNFPMPAGVISDEKLVTKRFRFNGKGLAQLKAEFPGLKPTRVEAVTALIWKTALEVAKIKPGGSGIYPPSAVTHIVNIRSRASPPLPEQTLGNLWQSAVAPLMDMDKQAPQLHDLMVLLRKSIRRMNGDFVRELREENRLAKACESLMSARKLASTSGVRFELYRFSSWTRFPFYEADFGWGRPAWVCTTSVPMKNVVILMGTGLEDEGIEAWVTLTEADMVKFEAYEALLQFVMPPSH</sequence>
<dbReference type="EMBL" id="PGOL01002632">
    <property type="protein sequence ID" value="PKI46376.1"/>
    <property type="molecule type" value="Genomic_DNA"/>
</dbReference>
<protein>
    <recommendedName>
        <fullName evidence="6">Stemmadenine O-acetyltransferase-like</fullName>
    </recommendedName>
</protein>
<dbReference type="Gene3D" id="3.30.559.10">
    <property type="entry name" value="Chloramphenicol acetyltransferase-like domain"/>
    <property type="match status" value="2"/>
</dbReference>
<organism evidence="4 5">
    <name type="scientific">Punica granatum</name>
    <name type="common">Pomegranate</name>
    <dbReference type="NCBI Taxonomy" id="22663"/>
    <lineage>
        <taxon>Eukaryota</taxon>
        <taxon>Viridiplantae</taxon>
        <taxon>Streptophyta</taxon>
        <taxon>Embryophyta</taxon>
        <taxon>Tracheophyta</taxon>
        <taxon>Spermatophyta</taxon>
        <taxon>Magnoliopsida</taxon>
        <taxon>eudicotyledons</taxon>
        <taxon>Gunneridae</taxon>
        <taxon>Pentapetalae</taxon>
        <taxon>rosids</taxon>
        <taxon>malvids</taxon>
        <taxon>Myrtales</taxon>
        <taxon>Lythraceae</taxon>
        <taxon>Punica</taxon>
    </lineage>
</organism>
<evidence type="ECO:0000256" key="1">
    <source>
        <dbReference type="ARBA" id="ARBA00009861"/>
    </source>
</evidence>
<evidence type="ECO:0000313" key="5">
    <source>
        <dbReference type="Proteomes" id="UP000233551"/>
    </source>
</evidence>
<dbReference type="Proteomes" id="UP000233551">
    <property type="component" value="Unassembled WGS sequence"/>
</dbReference>
<keyword evidence="2" id="KW-0808">Transferase</keyword>
<evidence type="ECO:0008006" key="6">
    <source>
        <dbReference type="Google" id="ProtNLM"/>
    </source>
</evidence>
<dbReference type="Pfam" id="PF02458">
    <property type="entry name" value="Transferase"/>
    <property type="match status" value="1"/>
</dbReference>
<gene>
    <name evidence="4" type="ORF">CRG98_033214</name>
</gene>
<evidence type="ECO:0000313" key="4">
    <source>
        <dbReference type="EMBL" id="PKI46376.1"/>
    </source>
</evidence>
<proteinExistence type="inferred from homology"/>
<comment type="caution">
    <text evidence="4">The sequence shown here is derived from an EMBL/GenBank/DDBJ whole genome shotgun (WGS) entry which is preliminary data.</text>
</comment>
<reference evidence="4 5" key="1">
    <citation type="submission" date="2017-11" db="EMBL/GenBank/DDBJ databases">
        <title>De-novo sequencing of pomegranate (Punica granatum L.) genome.</title>
        <authorList>
            <person name="Akparov Z."/>
            <person name="Amiraslanov A."/>
            <person name="Hajiyeva S."/>
            <person name="Abbasov M."/>
            <person name="Kaur K."/>
            <person name="Hamwieh A."/>
            <person name="Solovyev V."/>
            <person name="Salamov A."/>
            <person name="Braich B."/>
            <person name="Kosarev P."/>
            <person name="Mahmoud A."/>
            <person name="Hajiyev E."/>
            <person name="Babayeva S."/>
            <person name="Izzatullayeva V."/>
            <person name="Mammadov A."/>
            <person name="Mammadov A."/>
            <person name="Sharifova S."/>
            <person name="Ojaghi J."/>
            <person name="Eynullazada K."/>
            <person name="Bayramov B."/>
            <person name="Abdulazimova A."/>
            <person name="Shahmuradov I."/>
        </authorList>
    </citation>
    <scope>NUCLEOTIDE SEQUENCE [LARGE SCALE GENOMIC DNA]</scope>
    <source>
        <strain evidence="5">cv. AG2017</strain>
        <tissue evidence="4">Leaf</tissue>
    </source>
</reference>
<dbReference type="InterPro" id="IPR023213">
    <property type="entry name" value="CAT-like_dom_sf"/>
</dbReference>
<dbReference type="GO" id="GO:0016746">
    <property type="term" value="F:acyltransferase activity"/>
    <property type="evidence" value="ECO:0007669"/>
    <property type="project" value="UniProtKB-KW"/>
</dbReference>